<organism evidence="1 2">
    <name type="scientific">Thalassiosira oceanica</name>
    <name type="common">Marine diatom</name>
    <dbReference type="NCBI Taxonomy" id="159749"/>
    <lineage>
        <taxon>Eukaryota</taxon>
        <taxon>Sar</taxon>
        <taxon>Stramenopiles</taxon>
        <taxon>Ochrophyta</taxon>
        <taxon>Bacillariophyta</taxon>
        <taxon>Coscinodiscophyceae</taxon>
        <taxon>Thalassiosirophycidae</taxon>
        <taxon>Thalassiosirales</taxon>
        <taxon>Thalassiosiraceae</taxon>
        <taxon>Thalassiosira</taxon>
    </lineage>
</organism>
<gene>
    <name evidence="1" type="ORF">THAOC_32917</name>
</gene>
<reference evidence="1 2" key="1">
    <citation type="journal article" date="2012" name="Genome Biol.">
        <title>Genome and low-iron response of an oceanic diatom adapted to chronic iron limitation.</title>
        <authorList>
            <person name="Lommer M."/>
            <person name="Specht M."/>
            <person name="Roy A.S."/>
            <person name="Kraemer L."/>
            <person name="Andreson R."/>
            <person name="Gutowska M.A."/>
            <person name="Wolf J."/>
            <person name="Bergner S.V."/>
            <person name="Schilhabel M.B."/>
            <person name="Klostermeier U.C."/>
            <person name="Beiko R.G."/>
            <person name="Rosenstiel P."/>
            <person name="Hippler M."/>
            <person name="Laroche J."/>
        </authorList>
    </citation>
    <scope>NUCLEOTIDE SEQUENCE [LARGE SCALE GENOMIC DNA]</scope>
    <source>
        <strain evidence="1 2">CCMP1005</strain>
    </source>
</reference>
<dbReference type="Proteomes" id="UP000266841">
    <property type="component" value="Unassembled WGS sequence"/>
</dbReference>
<dbReference type="EMBL" id="AGNL01046024">
    <property type="protein sequence ID" value="EJK48302.1"/>
    <property type="molecule type" value="Genomic_DNA"/>
</dbReference>
<feature type="non-terminal residue" evidence="1">
    <location>
        <position position="275"/>
    </location>
</feature>
<comment type="caution">
    <text evidence="1">The sequence shown here is derived from an EMBL/GenBank/DDBJ whole genome shotgun (WGS) entry which is preliminary data.</text>
</comment>
<evidence type="ECO:0000313" key="2">
    <source>
        <dbReference type="Proteomes" id="UP000266841"/>
    </source>
</evidence>
<name>K0RNH2_THAOC</name>
<accession>K0RNH2</accession>
<keyword evidence="2" id="KW-1185">Reference proteome</keyword>
<dbReference type="AlphaFoldDB" id="K0RNH2"/>
<evidence type="ECO:0000313" key="1">
    <source>
        <dbReference type="EMBL" id="EJK48302.1"/>
    </source>
</evidence>
<protein>
    <submittedName>
        <fullName evidence="1">Uncharacterized protein</fullName>
    </submittedName>
</protein>
<proteinExistence type="predicted"/>
<sequence length="275" mass="28698">MVGHGPGFWVHGGSCPPWVVVTTGGPYRRRPRTPGWSLPAPNGSNAPAADAAQKGLSLYKHSPSNVTLGLQSFPFLPTNDLPAHNDEDGRKNIAGVKLSQCRLEEANLSVRAVPDNHQFRVTLSLRVFHRSIPAGQLPVSVLQTTSPILPHPRKDPPDGPDYGAWWGDHARGPDPLSLLLASNATAVRAAGEAAAGNRTADDGSAAGRASSFVRWFEDSGGIFHPVPTGGGGLSAAVTVEAFPEYGGYGLALRVSEDAAQCDGTEDGGATDDADS</sequence>